<keyword evidence="3" id="KW-0812">Transmembrane</keyword>
<keyword evidence="6" id="KW-1185">Reference proteome</keyword>
<dbReference type="InterPro" id="IPR028098">
    <property type="entry name" value="Glyco_trans_4-like_N"/>
</dbReference>
<dbReference type="Gene3D" id="3.40.50.2000">
    <property type="entry name" value="Glycogen Phosphorylase B"/>
    <property type="match status" value="2"/>
</dbReference>
<name>A0ABX2TJ58_9PROT</name>
<dbReference type="SUPFAM" id="SSF53756">
    <property type="entry name" value="UDP-Glycosyltransferase/glycogen phosphorylase"/>
    <property type="match status" value="1"/>
</dbReference>
<evidence type="ECO:0000313" key="5">
    <source>
        <dbReference type="EMBL" id="NYZ24174.1"/>
    </source>
</evidence>
<dbReference type="PANTHER" id="PTHR12526:SF510">
    <property type="entry name" value="D-INOSITOL 3-PHOSPHATE GLYCOSYLTRANSFERASE"/>
    <property type="match status" value="1"/>
</dbReference>
<keyword evidence="3" id="KW-0472">Membrane</keyword>
<feature type="transmembrane region" description="Helical" evidence="3">
    <location>
        <begin position="60"/>
        <end position="77"/>
    </location>
</feature>
<gene>
    <name evidence="5" type="ORF">HND93_31095</name>
</gene>
<dbReference type="RefSeq" id="WP_180285946.1">
    <property type="nucleotide sequence ID" value="NZ_JABFDB010000035.1"/>
</dbReference>
<proteinExistence type="predicted"/>
<dbReference type="EMBL" id="JABFDB010000035">
    <property type="protein sequence ID" value="NYZ24174.1"/>
    <property type="molecule type" value="Genomic_DNA"/>
</dbReference>
<keyword evidence="3" id="KW-1133">Transmembrane helix</keyword>
<organism evidence="5 6">
    <name type="scientific">Azospirillum oleiclasticum</name>
    <dbReference type="NCBI Taxonomy" id="2735135"/>
    <lineage>
        <taxon>Bacteria</taxon>
        <taxon>Pseudomonadati</taxon>
        <taxon>Pseudomonadota</taxon>
        <taxon>Alphaproteobacteria</taxon>
        <taxon>Rhodospirillales</taxon>
        <taxon>Azospirillaceae</taxon>
        <taxon>Azospirillum</taxon>
    </lineage>
</organism>
<dbReference type="PANTHER" id="PTHR12526">
    <property type="entry name" value="GLYCOSYLTRANSFERASE"/>
    <property type="match status" value="1"/>
</dbReference>
<reference evidence="5 6" key="1">
    <citation type="submission" date="2020-05" db="EMBL/GenBank/DDBJ databases">
        <title>Azospirillum oleiclasticum sp. nov, a nitrogen-fixing and heavy crude oil-emulsifying bacterium isolated from the crude oil of Yumen Oilfield.</title>
        <authorList>
            <person name="Wu D."/>
            <person name="Cai M."/>
            <person name="Zhang X."/>
        </authorList>
    </citation>
    <scope>NUCLEOTIDE SEQUENCE [LARGE SCALE GENOMIC DNA]</scope>
    <source>
        <strain evidence="5 6">ROY-1-1-2</strain>
    </source>
</reference>
<dbReference type="CDD" id="cd03801">
    <property type="entry name" value="GT4_PimA-like"/>
    <property type="match status" value="1"/>
</dbReference>
<feature type="domain" description="Glycosyltransferase subfamily 4-like N-terminal" evidence="4">
    <location>
        <begin position="22"/>
        <end position="179"/>
    </location>
</feature>
<sequence>MRIAICDFKTTPTNPIGRCHIQMMQALCDEHEFVVFAPEFENPRPDRIRWVRVPTPLRPLALQFVVFFVLAPLALWWDRLRTGRRFDAVISVESNIPRADVVHAHFCHRAFIRGDRDWSGPRLQSWARRIDHHLRSLTEPFTYGTCRSVVACSDGLRRELEETFPWLAGRVTVIANPLFLDRLARPAGHDSTADRARHGFGPGDLVLVFAALGHFERKGLPLVMQAMARLKRPELKLLVVGGRDDTVADFRERAARLGLEGRIAFAGMQADIRPFLWLADGFVFPSQYEAFSLVSYEAAAAGLPIVVSRLHGVDEFARDGDTALVVERTAVSLTAALERFVTMGAAERRDMGARAAAAVSGFTPDRFVQRWRGFLAAENAHTGMSATSTGEATP</sequence>
<comment type="caution">
    <text evidence="5">The sequence shown here is derived from an EMBL/GenBank/DDBJ whole genome shotgun (WGS) entry which is preliminary data.</text>
</comment>
<dbReference type="Pfam" id="PF13439">
    <property type="entry name" value="Glyco_transf_4"/>
    <property type="match status" value="1"/>
</dbReference>
<protein>
    <submittedName>
        <fullName evidence="5">Glycosyltransferase family 4 protein</fullName>
    </submittedName>
</protein>
<keyword evidence="1" id="KW-0328">Glycosyltransferase</keyword>
<dbReference type="Pfam" id="PF13692">
    <property type="entry name" value="Glyco_trans_1_4"/>
    <property type="match status" value="1"/>
</dbReference>
<evidence type="ECO:0000313" key="6">
    <source>
        <dbReference type="Proteomes" id="UP000584642"/>
    </source>
</evidence>
<dbReference type="Proteomes" id="UP000584642">
    <property type="component" value="Unassembled WGS sequence"/>
</dbReference>
<evidence type="ECO:0000256" key="2">
    <source>
        <dbReference type="ARBA" id="ARBA00022679"/>
    </source>
</evidence>
<evidence type="ECO:0000259" key="4">
    <source>
        <dbReference type="Pfam" id="PF13439"/>
    </source>
</evidence>
<accession>A0ABX2TJ58</accession>
<evidence type="ECO:0000256" key="1">
    <source>
        <dbReference type="ARBA" id="ARBA00022676"/>
    </source>
</evidence>
<evidence type="ECO:0000256" key="3">
    <source>
        <dbReference type="SAM" id="Phobius"/>
    </source>
</evidence>
<keyword evidence="2" id="KW-0808">Transferase</keyword>